<name>A0A7W9WUH7_9BURK</name>
<sequence>MKALLAWIAAARWRLSLSHCVEGLLIQIPVGLMFGFGVGALAVVVWYWSRKKLEMETAAKTPGASDATVWMIGWFPWQWDRYKLLDVVMPACSSALIAWALQTYARPLSLF</sequence>
<evidence type="ECO:0000256" key="1">
    <source>
        <dbReference type="SAM" id="Phobius"/>
    </source>
</evidence>
<proteinExistence type="predicted"/>
<reference evidence="2 3" key="1">
    <citation type="submission" date="2020-08" db="EMBL/GenBank/DDBJ databases">
        <title>Above-ground endophytic microbial communities from plants in different locations in the United States.</title>
        <authorList>
            <person name="Frank C."/>
        </authorList>
    </citation>
    <scope>NUCLEOTIDE SEQUENCE [LARGE SCALE GENOMIC DNA]</scope>
    <source>
        <strain evidence="2 3">WP4_2_2</strain>
    </source>
</reference>
<dbReference type="EMBL" id="JACHBW010000013">
    <property type="protein sequence ID" value="MBB6104654.1"/>
    <property type="molecule type" value="Genomic_DNA"/>
</dbReference>
<evidence type="ECO:0000313" key="2">
    <source>
        <dbReference type="EMBL" id="MBB6104654.1"/>
    </source>
</evidence>
<evidence type="ECO:0000313" key="3">
    <source>
        <dbReference type="Proteomes" id="UP000571554"/>
    </source>
</evidence>
<gene>
    <name evidence="2" type="ORF">F4827_004513</name>
</gene>
<keyword evidence="1" id="KW-0472">Membrane</keyword>
<accession>A0A7W9WUH7</accession>
<dbReference type="RefSeq" id="WP_183727081.1">
    <property type="nucleotide sequence ID" value="NZ_JACHBW010000013.1"/>
</dbReference>
<keyword evidence="1" id="KW-0812">Transmembrane</keyword>
<organism evidence="2 3">
    <name type="scientific">Paraburkholderia bannensis</name>
    <dbReference type="NCBI Taxonomy" id="765414"/>
    <lineage>
        <taxon>Bacteria</taxon>
        <taxon>Pseudomonadati</taxon>
        <taxon>Pseudomonadota</taxon>
        <taxon>Betaproteobacteria</taxon>
        <taxon>Burkholderiales</taxon>
        <taxon>Burkholderiaceae</taxon>
        <taxon>Paraburkholderia</taxon>
    </lineage>
</organism>
<dbReference type="AlphaFoldDB" id="A0A7W9WUH7"/>
<dbReference type="Proteomes" id="UP000571554">
    <property type="component" value="Unassembled WGS sequence"/>
</dbReference>
<keyword evidence="3" id="KW-1185">Reference proteome</keyword>
<comment type="caution">
    <text evidence="2">The sequence shown here is derived from an EMBL/GenBank/DDBJ whole genome shotgun (WGS) entry which is preliminary data.</text>
</comment>
<protein>
    <submittedName>
        <fullName evidence="2">Uncharacterized protein</fullName>
    </submittedName>
</protein>
<feature type="transmembrane region" description="Helical" evidence="1">
    <location>
        <begin position="28"/>
        <end position="48"/>
    </location>
</feature>
<keyword evidence="1" id="KW-1133">Transmembrane helix</keyword>